<feature type="coiled-coil region" evidence="10">
    <location>
        <begin position="152"/>
        <end position="189"/>
    </location>
</feature>
<dbReference type="STRING" id="1348114.OM33_09245"/>
<organism evidence="12 13">
    <name type="scientific">Pseudoalteromonas piratica</name>
    <dbReference type="NCBI Taxonomy" id="1348114"/>
    <lineage>
        <taxon>Bacteria</taxon>
        <taxon>Pseudomonadati</taxon>
        <taxon>Pseudomonadota</taxon>
        <taxon>Gammaproteobacteria</taxon>
        <taxon>Alteromonadales</taxon>
        <taxon>Pseudoalteromonadaceae</taxon>
        <taxon>Pseudoalteromonas</taxon>
    </lineage>
</organism>
<dbReference type="InterPro" id="IPR003395">
    <property type="entry name" value="RecF/RecN/SMC_N"/>
</dbReference>
<accession>A0A0A7EH53</accession>
<evidence type="ECO:0000313" key="12">
    <source>
        <dbReference type="EMBL" id="AIY65312.1"/>
    </source>
</evidence>
<dbReference type="PIRSF" id="PIRSF003128">
    <property type="entry name" value="RecN"/>
    <property type="match status" value="1"/>
</dbReference>
<keyword evidence="7 9" id="KW-0234">DNA repair</keyword>
<evidence type="ECO:0000256" key="8">
    <source>
        <dbReference type="ARBA" id="ARBA00033408"/>
    </source>
</evidence>
<feature type="domain" description="RecF/RecN/SMC N-terminal" evidence="11">
    <location>
        <begin position="2"/>
        <end position="513"/>
    </location>
</feature>
<dbReference type="GO" id="GO:0005524">
    <property type="term" value="F:ATP binding"/>
    <property type="evidence" value="ECO:0007669"/>
    <property type="project" value="UniProtKB-KW"/>
</dbReference>
<keyword evidence="5 9" id="KW-0227">DNA damage</keyword>
<evidence type="ECO:0000256" key="5">
    <source>
        <dbReference type="ARBA" id="ARBA00022763"/>
    </source>
</evidence>
<gene>
    <name evidence="12" type="ORF">OM33_09245</name>
</gene>
<dbReference type="PANTHER" id="PTHR11059:SF0">
    <property type="entry name" value="DNA REPAIR PROTEIN RECN"/>
    <property type="match status" value="1"/>
</dbReference>
<evidence type="ECO:0000256" key="7">
    <source>
        <dbReference type="ARBA" id="ARBA00023204"/>
    </source>
</evidence>
<evidence type="ECO:0000256" key="9">
    <source>
        <dbReference type="PIRNR" id="PIRNR003128"/>
    </source>
</evidence>
<dbReference type="Pfam" id="PF02463">
    <property type="entry name" value="SMC_N"/>
    <property type="match status" value="1"/>
</dbReference>
<keyword evidence="13" id="KW-1185">Reference proteome</keyword>
<dbReference type="RefSeq" id="WP_038641084.1">
    <property type="nucleotide sequence ID" value="NZ_CP009888.1"/>
</dbReference>
<evidence type="ECO:0000256" key="2">
    <source>
        <dbReference type="ARBA" id="ARBA00009441"/>
    </source>
</evidence>
<sequence>MLTSLQVTNFAIVEHLDIEWQSGMTTITGETGAGKSIAIDALSLCLGERAEASMVREGADKAQVSAVFDIQNLPAAKHFINEHELGDNTECVIRRVVAANGRSKAFINGVMVPAGQLKTLGNLLISIHGQHAHQQLNKANYQLSVVDSFADHTELLNEVKTSYNQLQSLEREQKQLAQTLQQAAAEKQLLEYQVAELDEFALATGEYEEIEQQHTLLSNANSLLEGTQKELQIIYQQDNFNAYSMVQSSANQIAELASLDKKLAPIADLLFEASITLEEAARELSHYQDSVEMDPSQLSELDERISRALDLARKHDITPEELPNLHAELQQNLANIEQNDERFNELEAEIARAKEHYFACASVLSESRSAAAKALSEQVTKSLVSLSMENAKFAICIEHQESVTSSKGSDTVDFQVAANTGQRLQPLHKVASGGELSRISLAIEVIIADKMTTPTLIFDEVDVGISGPTASAVGKLLRQLGKSTQVICVTHLPQVASSGHNQFFVSKTDDGTQTNTRMTVLDNSGRIDEIARLLGGTNISDITRTNASELLSQYH</sequence>
<dbReference type="GO" id="GO:0006310">
    <property type="term" value="P:DNA recombination"/>
    <property type="evidence" value="ECO:0007669"/>
    <property type="project" value="InterPro"/>
</dbReference>
<dbReference type="OrthoDB" id="9806954at2"/>
<dbReference type="GO" id="GO:0009432">
    <property type="term" value="P:SOS response"/>
    <property type="evidence" value="ECO:0007669"/>
    <property type="project" value="TreeGrafter"/>
</dbReference>
<dbReference type="SUPFAM" id="SSF52540">
    <property type="entry name" value="P-loop containing nucleoside triphosphate hydrolases"/>
    <property type="match status" value="1"/>
</dbReference>
<dbReference type="HOGENOM" id="CLU_018297_3_1_6"/>
<dbReference type="KEGG" id="pseo:OM33_09245"/>
<dbReference type="InterPro" id="IPR004604">
    <property type="entry name" value="DNA_recomb/repair_RecN"/>
</dbReference>
<dbReference type="eggNOG" id="COG0497">
    <property type="taxonomic scope" value="Bacteria"/>
</dbReference>
<dbReference type="PANTHER" id="PTHR11059">
    <property type="entry name" value="DNA REPAIR PROTEIN RECN"/>
    <property type="match status" value="1"/>
</dbReference>
<keyword evidence="4" id="KW-0547">Nucleotide-binding</keyword>
<evidence type="ECO:0000256" key="3">
    <source>
        <dbReference type="ARBA" id="ARBA00021315"/>
    </source>
</evidence>
<dbReference type="FunFam" id="3.40.50.300:FF:000356">
    <property type="entry name" value="DNA repair protein RecN"/>
    <property type="match status" value="1"/>
</dbReference>
<dbReference type="EMBL" id="CP009888">
    <property type="protein sequence ID" value="AIY65312.1"/>
    <property type="molecule type" value="Genomic_DNA"/>
</dbReference>
<dbReference type="InterPro" id="IPR027417">
    <property type="entry name" value="P-loop_NTPase"/>
</dbReference>
<name>A0A0A7EH53_9GAMM</name>
<evidence type="ECO:0000259" key="11">
    <source>
        <dbReference type="Pfam" id="PF02463"/>
    </source>
</evidence>
<dbReference type="Proteomes" id="UP000030341">
    <property type="component" value="Chromosome 1"/>
</dbReference>
<feature type="coiled-coil region" evidence="10">
    <location>
        <begin position="326"/>
        <end position="356"/>
    </location>
</feature>
<dbReference type="GO" id="GO:0006281">
    <property type="term" value="P:DNA repair"/>
    <property type="evidence" value="ECO:0007669"/>
    <property type="project" value="UniProtKB-KW"/>
</dbReference>
<dbReference type="AlphaFoldDB" id="A0A0A7EH53"/>
<evidence type="ECO:0000256" key="4">
    <source>
        <dbReference type="ARBA" id="ARBA00022741"/>
    </source>
</evidence>
<evidence type="ECO:0000256" key="1">
    <source>
        <dbReference type="ARBA" id="ARBA00003618"/>
    </source>
</evidence>
<dbReference type="CDD" id="cd03241">
    <property type="entry name" value="ABC_RecN"/>
    <property type="match status" value="2"/>
</dbReference>
<comment type="similarity">
    <text evidence="2 9">Belongs to the RecN family.</text>
</comment>
<evidence type="ECO:0000313" key="13">
    <source>
        <dbReference type="Proteomes" id="UP000030341"/>
    </source>
</evidence>
<keyword evidence="10" id="KW-0175">Coiled coil</keyword>
<dbReference type="GO" id="GO:0043590">
    <property type="term" value="C:bacterial nucleoid"/>
    <property type="evidence" value="ECO:0007669"/>
    <property type="project" value="TreeGrafter"/>
</dbReference>
<protein>
    <recommendedName>
        <fullName evidence="3 9">DNA repair protein RecN</fullName>
    </recommendedName>
    <alternativeName>
        <fullName evidence="8 9">Recombination protein N</fullName>
    </alternativeName>
</protein>
<evidence type="ECO:0000256" key="10">
    <source>
        <dbReference type="SAM" id="Coils"/>
    </source>
</evidence>
<dbReference type="NCBIfam" id="TIGR00634">
    <property type="entry name" value="recN"/>
    <property type="match status" value="1"/>
</dbReference>
<comment type="function">
    <text evidence="1 9">May be involved in recombinational repair of damaged DNA.</text>
</comment>
<keyword evidence="6" id="KW-0067">ATP-binding</keyword>
<dbReference type="Gene3D" id="3.40.50.300">
    <property type="entry name" value="P-loop containing nucleotide triphosphate hydrolases"/>
    <property type="match status" value="2"/>
</dbReference>
<dbReference type="FunFam" id="3.40.50.300:FF:000319">
    <property type="entry name" value="DNA repair protein RecN"/>
    <property type="match status" value="1"/>
</dbReference>
<reference evidence="12 13" key="1">
    <citation type="submission" date="2014-11" db="EMBL/GenBank/DDBJ databases">
        <title>Complete Genome Sequence of Pseudoalteromonas sp. Strain OCN003 Isolated from Kaneohe Bay, Oahu, Hawaii.</title>
        <authorList>
            <person name="Beurmann S."/>
            <person name="Videau P."/>
            <person name="Ushijima B."/>
            <person name="Smith A.M."/>
            <person name="Aeby G.S."/>
            <person name="Callahan S.M."/>
            <person name="Belcaid M."/>
        </authorList>
    </citation>
    <scope>NUCLEOTIDE SEQUENCE [LARGE SCALE GENOMIC DNA]</scope>
    <source>
        <strain evidence="12 13">OCN003</strain>
    </source>
</reference>
<dbReference type="NCBIfam" id="NF008121">
    <property type="entry name" value="PRK10869.1"/>
    <property type="match status" value="1"/>
</dbReference>
<proteinExistence type="inferred from homology"/>
<evidence type="ECO:0000256" key="6">
    <source>
        <dbReference type="ARBA" id="ARBA00022840"/>
    </source>
</evidence>